<keyword evidence="2" id="KW-1185">Reference proteome</keyword>
<evidence type="ECO:0000313" key="1">
    <source>
        <dbReference type="EMBL" id="EJD33239.1"/>
    </source>
</evidence>
<organism evidence="1 2">
    <name type="scientific">Auricularia subglabra (strain TFB-10046 / SS5)</name>
    <name type="common">White-rot fungus</name>
    <name type="synonym">Auricularia delicata (strain TFB10046)</name>
    <dbReference type="NCBI Taxonomy" id="717982"/>
    <lineage>
        <taxon>Eukaryota</taxon>
        <taxon>Fungi</taxon>
        <taxon>Dikarya</taxon>
        <taxon>Basidiomycota</taxon>
        <taxon>Agaricomycotina</taxon>
        <taxon>Agaricomycetes</taxon>
        <taxon>Auriculariales</taxon>
        <taxon>Auriculariaceae</taxon>
        <taxon>Auricularia</taxon>
    </lineage>
</organism>
<dbReference type="Proteomes" id="UP000006514">
    <property type="component" value="Unassembled WGS sequence"/>
</dbReference>
<dbReference type="KEGG" id="adl:AURDEDRAFT_177684"/>
<evidence type="ECO:0000313" key="2">
    <source>
        <dbReference type="Proteomes" id="UP000006514"/>
    </source>
</evidence>
<dbReference type="InParanoid" id="J0CSH3"/>
<protein>
    <submittedName>
        <fullName evidence="1">Uncharacterized protein</fullName>
    </submittedName>
</protein>
<gene>
    <name evidence="1" type="ORF">AURDEDRAFT_177684</name>
</gene>
<dbReference type="EMBL" id="JH688348">
    <property type="protein sequence ID" value="EJD33239.1"/>
    <property type="molecule type" value="Genomic_DNA"/>
</dbReference>
<accession>J0CSH3</accession>
<sequence length="214" mass="23557">MAMSYSKCERFDIGTPPRVQSALFVIPPPSPAASRRRRPTALAVTSNDSALLAVLYGPSSGGDRTRTPHSFSLVPPLSEVALRIPNTFIDAVYLEPGEYDSLFCNYRNRLSLTIPLAAGPPIRLPLALTWPLHTHTPAQLCVASIRADGARHPDDGHGIEPPARCPLLAVPTLGQMSAQHRTRAWLFTAFILNSARCVTFCGRRDWRLSHQPEW</sequence>
<dbReference type="AlphaFoldDB" id="J0CSH3"/>
<proteinExistence type="predicted"/>
<name>J0CSH3_AURST</name>
<reference evidence="2" key="1">
    <citation type="journal article" date="2012" name="Science">
        <title>The Paleozoic origin of enzymatic lignin decomposition reconstructed from 31 fungal genomes.</title>
        <authorList>
            <person name="Floudas D."/>
            <person name="Binder M."/>
            <person name="Riley R."/>
            <person name="Barry K."/>
            <person name="Blanchette R.A."/>
            <person name="Henrissat B."/>
            <person name="Martinez A.T."/>
            <person name="Otillar R."/>
            <person name="Spatafora J.W."/>
            <person name="Yadav J.S."/>
            <person name="Aerts A."/>
            <person name="Benoit I."/>
            <person name="Boyd A."/>
            <person name="Carlson A."/>
            <person name="Copeland A."/>
            <person name="Coutinho P.M."/>
            <person name="de Vries R.P."/>
            <person name="Ferreira P."/>
            <person name="Findley K."/>
            <person name="Foster B."/>
            <person name="Gaskell J."/>
            <person name="Glotzer D."/>
            <person name="Gorecki P."/>
            <person name="Heitman J."/>
            <person name="Hesse C."/>
            <person name="Hori C."/>
            <person name="Igarashi K."/>
            <person name="Jurgens J.A."/>
            <person name="Kallen N."/>
            <person name="Kersten P."/>
            <person name="Kohler A."/>
            <person name="Kuees U."/>
            <person name="Kumar T.K.A."/>
            <person name="Kuo A."/>
            <person name="LaButti K."/>
            <person name="Larrondo L.F."/>
            <person name="Lindquist E."/>
            <person name="Ling A."/>
            <person name="Lombard V."/>
            <person name="Lucas S."/>
            <person name="Lundell T."/>
            <person name="Martin R."/>
            <person name="McLaughlin D.J."/>
            <person name="Morgenstern I."/>
            <person name="Morin E."/>
            <person name="Murat C."/>
            <person name="Nagy L.G."/>
            <person name="Nolan M."/>
            <person name="Ohm R.A."/>
            <person name="Patyshakuliyeva A."/>
            <person name="Rokas A."/>
            <person name="Ruiz-Duenas F.J."/>
            <person name="Sabat G."/>
            <person name="Salamov A."/>
            <person name="Samejima M."/>
            <person name="Schmutz J."/>
            <person name="Slot J.C."/>
            <person name="St John F."/>
            <person name="Stenlid J."/>
            <person name="Sun H."/>
            <person name="Sun S."/>
            <person name="Syed K."/>
            <person name="Tsang A."/>
            <person name="Wiebenga A."/>
            <person name="Young D."/>
            <person name="Pisabarro A."/>
            <person name="Eastwood D.C."/>
            <person name="Martin F."/>
            <person name="Cullen D."/>
            <person name="Grigoriev I.V."/>
            <person name="Hibbett D.S."/>
        </authorList>
    </citation>
    <scope>NUCLEOTIDE SEQUENCE [LARGE SCALE GENOMIC DNA]</scope>
    <source>
        <strain evidence="2">TFB10046</strain>
    </source>
</reference>